<dbReference type="InterPro" id="IPR016181">
    <property type="entry name" value="Acyl_CoA_acyltransferase"/>
</dbReference>
<keyword evidence="3" id="KW-1185">Reference proteome</keyword>
<accession>A0A1M7U6S5</accession>
<sequence>MSIEIEVLNGEHSRPQAETLFQQIEPHDAQRREKGNENEPGWAHITWADPDLRVMVDDPDSGLVCHAGIFFRTVTWNGQKVHVGGVGQVATHPGHRRRGYASIALEAAVQTMRHHDAAQFAVLFCESHNFAFYQSRGWHPFTGTVYAEQPAGKIRFEAMAPFVLDLKRRAPTLGTLDMCGLPW</sequence>
<reference evidence="3" key="1">
    <citation type="submission" date="2016-11" db="EMBL/GenBank/DDBJ databases">
        <authorList>
            <person name="Varghese N."/>
            <person name="Submissions S."/>
        </authorList>
    </citation>
    <scope>NUCLEOTIDE SEQUENCE [LARGE SCALE GENOMIC DNA]</scope>
    <source>
        <strain evidence="3">GAS401</strain>
    </source>
</reference>
<name>A0A1M7U6S5_9BRAD</name>
<gene>
    <name evidence="2" type="ORF">SAMN05444170_3782</name>
</gene>
<evidence type="ECO:0000259" key="1">
    <source>
        <dbReference type="PROSITE" id="PS51186"/>
    </source>
</evidence>
<dbReference type="InterPro" id="IPR000182">
    <property type="entry name" value="GNAT_dom"/>
</dbReference>
<evidence type="ECO:0000313" key="3">
    <source>
        <dbReference type="Proteomes" id="UP000184096"/>
    </source>
</evidence>
<dbReference type="OrthoDB" id="70281at2"/>
<dbReference type="Gene3D" id="3.40.630.30">
    <property type="match status" value="1"/>
</dbReference>
<dbReference type="EMBL" id="LT670849">
    <property type="protein sequence ID" value="SHN78772.1"/>
    <property type="molecule type" value="Genomic_DNA"/>
</dbReference>
<dbReference type="AlphaFoldDB" id="A0A1M7U6S5"/>
<dbReference type="GO" id="GO:0016747">
    <property type="term" value="F:acyltransferase activity, transferring groups other than amino-acyl groups"/>
    <property type="evidence" value="ECO:0007669"/>
    <property type="project" value="InterPro"/>
</dbReference>
<dbReference type="PROSITE" id="PS51186">
    <property type="entry name" value="GNAT"/>
    <property type="match status" value="1"/>
</dbReference>
<organism evidence="2 3">
    <name type="scientific">Bradyrhizobium erythrophlei</name>
    <dbReference type="NCBI Taxonomy" id="1437360"/>
    <lineage>
        <taxon>Bacteria</taxon>
        <taxon>Pseudomonadati</taxon>
        <taxon>Pseudomonadota</taxon>
        <taxon>Alphaproteobacteria</taxon>
        <taxon>Hyphomicrobiales</taxon>
        <taxon>Nitrobacteraceae</taxon>
        <taxon>Bradyrhizobium</taxon>
    </lineage>
</organism>
<dbReference type="Proteomes" id="UP000184096">
    <property type="component" value="Chromosome I"/>
</dbReference>
<proteinExistence type="predicted"/>
<dbReference type="CDD" id="cd04301">
    <property type="entry name" value="NAT_SF"/>
    <property type="match status" value="1"/>
</dbReference>
<feature type="domain" description="N-acetyltransferase" evidence="1">
    <location>
        <begin position="3"/>
        <end position="161"/>
    </location>
</feature>
<protein>
    <submittedName>
        <fullName evidence="2">Acetyltransferase (GNAT) domain-containing protein</fullName>
    </submittedName>
</protein>
<dbReference type="Pfam" id="PF13527">
    <property type="entry name" value="Acetyltransf_9"/>
    <property type="match status" value="1"/>
</dbReference>
<evidence type="ECO:0000313" key="2">
    <source>
        <dbReference type="EMBL" id="SHN78772.1"/>
    </source>
</evidence>
<dbReference type="RefSeq" id="WP_072819966.1">
    <property type="nucleotide sequence ID" value="NZ_LT670849.1"/>
</dbReference>
<keyword evidence="2" id="KW-0808">Transferase</keyword>
<dbReference type="SUPFAM" id="SSF55729">
    <property type="entry name" value="Acyl-CoA N-acyltransferases (Nat)"/>
    <property type="match status" value="1"/>
</dbReference>